<dbReference type="SUPFAM" id="SSF52540">
    <property type="entry name" value="P-loop containing nucleoside triphosphate hydrolases"/>
    <property type="match status" value="1"/>
</dbReference>
<dbReference type="PANTHER" id="PTHR47396:SF1">
    <property type="entry name" value="ATP-DEPENDENT HELICASE IRC3-RELATED"/>
    <property type="match status" value="1"/>
</dbReference>
<dbReference type="GO" id="GO:0006793">
    <property type="term" value="P:phosphorus metabolic process"/>
    <property type="evidence" value="ECO:0007669"/>
    <property type="project" value="UniProtKB-ARBA"/>
</dbReference>
<protein>
    <submittedName>
        <fullName evidence="3">DEAD/DEAH box helicase family protein</fullName>
    </submittedName>
</protein>
<gene>
    <name evidence="3" type="ORF">L7E55_15215</name>
</gene>
<evidence type="ECO:0000259" key="2">
    <source>
        <dbReference type="PROSITE" id="PS51192"/>
    </source>
</evidence>
<keyword evidence="3" id="KW-0378">Hydrolase</keyword>
<evidence type="ECO:0000313" key="3">
    <source>
        <dbReference type="EMBL" id="MDF9409684.1"/>
    </source>
</evidence>
<keyword evidence="4" id="KW-1185">Reference proteome</keyword>
<keyword evidence="3" id="KW-0347">Helicase</keyword>
<keyword evidence="3" id="KW-0067">ATP-binding</keyword>
<dbReference type="Proteomes" id="UP001154312">
    <property type="component" value="Unassembled WGS sequence"/>
</dbReference>
<proteinExistence type="predicted"/>
<dbReference type="SUPFAM" id="SSF56024">
    <property type="entry name" value="Phospholipase D/nuclease"/>
    <property type="match status" value="1"/>
</dbReference>
<dbReference type="CDD" id="cd17926">
    <property type="entry name" value="DEXHc_RE"/>
    <property type="match status" value="1"/>
</dbReference>
<dbReference type="InterPro" id="IPR001736">
    <property type="entry name" value="PLipase_D/transphosphatidylase"/>
</dbReference>
<feature type="domain" description="Helicase ATP-binding" evidence="2">
    <location>
        <begin position="1"/>
        <end position="161"/>
    </location>
</feature>
<dbReference type="Gene3D" id="3.30.870.10">
    <property type="entry name" value="Endonuclease Chain A"/>
    <property type="match status" value="1"/>
</dbReference>
<dbReference type="PANTHER" id="PTHR47396">
    <property type="entry name" value="TYPE I RESTRICTION ENZYME ECOKI R PROTEIN"/>
    <property type="match status" value="1"/>
</dbReference>
<dbReference type="AlphaFoldDB" id="A0A9X4JU17"/>
<dbReference type="CDD" id="cd18785">
    <property type="entry name" value="SF2_C"/>
    <property type="match status" value="1"/>
</dbReference>
<dbReference type="Pfam" id="PF00271">
    <property type="entry name" value="Helicase_C"/>
    <property type="match status" value="1"/>
</dbReference>
<name>A0A9X4JU17_9FIRM</name>
<keyword evidence="3" id="KW-0547">Nucleotide-binding</keyword>
<sequence length="506" mass="57372">MHNNGILSATTAFGKTVIGARLIADCKVNTLILVHRTNLLSQWVERLNEFLIINEEPIIELTPKGRKRKKTVIGRIGGGKNNPSGIIDVAVMQSLVSGDEVKELVRDYGMVIVDECHHVSAFSFEQILKAANAKYVYGLTATPTRQDGHHPIIYMHCGKIRYRVDAKEQATVRPFEHFVIPRFTRFQKPTHQDESKWTITDIYNDIQNSELRNSLILQDVTAAVEQGRNPIILTERTEHVKYLASQLKPRIKNVIALTGGETQKKSRETLQTVADIAEDESFVLVATGKYVGEGFDMPRLDTLFLAMPISWKGTLQQYAGRLHRLYEGKNEVQVYDYVDVHVAMLEKMYQKRLRGYAAIGYKAKGTPQPLEEVHSIFDSHTFFPVYSADILAARTEILIVSPFVTKRRILSALNYMTAANAKVTVVTKPPENYVEKDRAKIAECIELLTQHGITVKTKDRIHQKFAIMDQRIVWYGSINFFSYGTSEESVMRIENMGIAGELLWSI</sequence>
<dbReference type="GO" id="GO:0005524">
    <property type="term" value="F:ATP binding"/>
    <property type="evidence" value="ECO:0007669"/>
    <property type="project" value="InterPro"/>
</dbReference>
<dbReference type="InterPro" id="IPR014001">
    <property type="entry name" value="Helicase_ATP-bd"/>
</dbReference>
<dbReference type="Gene3D" id="3.40.50.300">
    <property type="entry name" value="P-loop containing nucleotide triphosphate hydrolases"/>
    <property type="match status" value="2"/>
</dbReference>
<dbReference type="PROSITE" id="PS50035">
    <property type="entry name" value="PLD"/>
    <property type="match status" value="1"/>
</dbReference>
<evidence type="ECO:0000313" key="4">
    <source>
        <dbReference type="Proteomes" id="UP001154312"/>
    </source>
</evidence>
<dbReference type="GO" id="GO:0004386">
    <property type="term" value="F:helicase activity"/>
    <property type="evidence" value="ECO:0007669"/>
    <property type="project" value="UniProtKB-KW"/>
</dbReference>
<dbReference type="InterPro" id="IPR025202">
    <property type="entry name" value="PLD-like_dom"/>
</dbReference>
<dbReference type="GO" id="GO:0005829">
    <property type="term" value="C:cytosol"/>
    <property type="evidence" value="ECO:0007669"/>
    <property type="project" value="TreeGrafter"/>
</dbReference>
<dbReference type="InterPro" id="IPR001650">
    <property type="entry name" value="Helicase_C-like"/>
</dbReference>
<dbReference type="InterPro" id="IPR050742">
    <property type="entry name" value="Helicase_Restrict-Modif_Enz"/>
</dbReference>
<evidence type="ECO:0000259" key="1">
    <source>
        <dbReference type="PROSITE" id="PS50035"/>
    </source>
</evidence>
<dbReference type="EMBL" id="JAKOAV010000038">
    <property type="protein sequence ID" value="MDF9409684.1"/>
    <property type="molecule type" value="Genomic_DNA"/>
</dbReference>
<comment type="caution">
    <text evidence="3">The sequence shown here is derived from an EMBL/GenBank/DDBJ whole genome shotgun (WGS) entry which is preliminary data.</text>
</comment>
<dbReference type="Pfam" id="PF13091">
    <property type="entry name" value="PLDc_2"/>
    <property type="match status" value="1"/>
</dbReference>
<accession>A0A9X4JU17</accession>
<reference evidence="3" key="1">
    <citation type="submission" date="2022-02" db="EMBL/GenBank/DDBJ databases">
        <authorList>
            <person name="Leng L."/>
        </authorList>
    </citation>
    <scope>NUCLEOTIDE SEQUENCE</scope>
    <source>
        <strain evidence="3">JI</strain>
    </source>
</reference>
<feature type="domain" description="PLD phosphodiesterase" evidence="1">
    <location>
        <begin position="457"/>
        <end position="480"/>
    </location>
</feature>
<dbReference type="SMART" id="SM00487">
    <property type="entry name" value="DEXDc"/>
    <property type="match status" value="1"/>
</dbReference>
<dbReference type="GO" id="GO:0003677">
    <property type="term" value="F:DNA binding"/>
    <property type="evidence" value="ECO:0007669"/>
    <property type="project" value="InterPro"/>
</dbReference>
<dbReference type="PROSITE" id="PS51192">
    <property type="entry name" value="HELICASE_ATP_BIND_1"/>
    <property type="match status" value="1"/>
</dbReference>
<dbReference type="InterPro" id="IPR027417">
    <property type="entry name" value="P-loop_NTPase"/>
</dbReference>
<dbReference type="Pfam" id="PF04851">
    <property type="entry name" value="ResIII"/>
    <property type="match status" value="1"/>
</dbReference>
<dbReference type="InterPro" id="IPR006935">
    <property type="entry name" value="Helicase/UvrB_N"/>
</dbReference>
<organism evidence="3 4">
    <name type="scientific">Pelotomaculum isophthalicicum JI</name>
    <dbReference type="NCBI Taxonomy" id="947010"/>
    <lineage>
        <taxon>Bacteria</taxon>
        <taxon>Bacillati</taxon>
        <taxon>Bacillota</taxon>
        <taxon>Clostridia</taxon>
        <taxon>Eubacteriales</taxon>
        <taxon>Desulfotomaculaceae</taxon>
        <taxon>Pelotomaculum</taxon>
    </lineage>
</organism>
<dbReference type="GO" id="GO:0016787">
    <property type="term" value="F:hydrolase activity"/>
    <property type="evidence" value="ECO:0007669"/>
    <property type="project" value="InterPro"/>
</dbReference>
<dbReference type="CDD" id="cd09126">
    <property type="entry name" value="PLDc_C_DEXD_like"/>
    <property type="match status" value="1"/>
</dbReference>